<dbReference type="InterPro" id="IPR037036">
    <property type="entry name" value="PDED_dom_sf"/>
</dbReference>
<evidence type="ECO:0000256" key="2">
    <source>
        <dbReference type="SAM" id="MobiDB-lite"/>
    </source>
</evidence>
<dbReference type="PANTHER" id="PTHR12976:SF0">
    <property type="entry name" value="RETINAL ROD RHODOPSIN-SENSITIVE CGMP 3',5'-CYCLIC PHOSPHODIESTERASE SUBUNIT DELTA"/>
    <property type="match status" value="1"/>
</dbReference>
<evidence type="ECO:0000259" key="3">
    <source>
        <dbReference type="Pfam" id="PF05351"/>
    </source>
</evidence>
<dbReference type="EMBL" id="LDAU01000082">
    <property type="protein sequence ID" value="KRX07519.1"/>
    <property type="molecule type" value="Genomic_DNA"/>
</dbReference>
<evidence type="ECO:0000313" key="5">
    <source>
        <dbReference type="Proteomes" id="UP000054937"/>
    </source>
</evidence>
<dbReference type="SUPFAM" id="SSF81296">
    <property type="entry name" value="E set domains"/>
    <property type="match status" value="1"/>
</dbReference>
<comment type="caution">
    <text evidence="4">The sequence shown here is derived from an EMBL/GenBank/DDBJ whole genome shotgun (WGS) entry which is preliminary data.</text>
</comment>
<dbReference type="InterPro" id="IPR014756">
    <property type="entry name" value="Ig_E-set"/>
</dbReference>
<feature type="region of interest" description="Disordered" evidence="2">
    <location>
        <begin position="54"/>
        <end position="93"/>
    </location>
</feature>
<name>A0A0V0QYW7_PSEPJ</name>
<proteinExistence type="inferred from homology"/>
<dbReference type="Proteomes" id="UP000054937">
    <property type="component" value="Unassembled WGS sequence"/>
</dbReference>
<dbReference type="Gene3D" id="2.70.50.40">
    <property type="entry name" value="GMP phosphodiesterase, delta subunit"/>
    <property type="match status" value="1"/>
</dbReference>
<dbReference type="Pfam" id="PF05351">
    <property type="entry name" value="GMP_PDE_delta"/>
    <property type="match status" value="1"/>
</dbReference>
<organism evidence="4 5">
    <name type="scientific">Pseudocohnilembus persalinus</name>
    <name type="common">Ciliate</name>
    <dbReference type="NCBI Taxonomy" id="266149"/>
    <lineage>
        <taxon>Eukaryota</taxon>
        <taxon>Sar</taxon>
        <taxon>Alveolata</taxon>
        <taxon>Ciliophora</taxon>
        <taxon>Intramacronucleata</taxon>
        <taxon>Oligohymenophorea</taxon>
        <taxon>Scuticociliatia</taxon>
        <taxon>Philasterida</taxon>
        <taxon>Pseudocohnilembidae</taxon>
        <taxon>Pseudocohnilembus</taxon>
    </lineage>
</organism>
<protein>
    <submittedName>
        <fullName evidence="4">Immunoglobulin E-set</fullName>
    </submittedName>
</protein>
<sequence>MQNQVIDSDIGQRHQEEKEFQVKSIKMSNFENGEVFWEQSLDQIFLKNNQNKHKNKIKNEDDKQQNTDKGDKNDQNNENKSEETEPIQQNKEENIDLEAYLPEKILQCKNVGREIIFYSKNKLKKLRLEQKVYLRDQIVEFFQFDFGFVIPGSTNNWQQVLETDQDNMLPKAVLSGNLVVQNCFYDGDRLLSVTNVKIFYE</sequence>
<dbReference type="InterPro" id="IPR008015">
    <property type="entry name" value="PDED_dom"/>
</dbReference>
<evidence type="ECO:0000256" key="1">
    <source>
        <dbReference type="ARBA" id="ARBA00008102"/>
    </source>
</evidence>
<feature type="domain" description="GMP phosphodiesterase delta subunit" evidence="3">
    <location>
        <begin position="18"/>
        <end position="200"/>
    </location>
</feature>
<accession>A0A0V0QYW7</accession>
<dbReference type="GO" id="GO:0005737">
    <property type="term" value="C:cytoplasm"/>
    <property type="evidence" value="ECO:0007669"/>
    <property type="project" value="TreeGrafter"/>
</dbReference>
<dbReference type="AlphaFoldDB" id="A0A0V0QYW7"/>
<reference evidence="4 5" key="1">
    <citation type="journal article" date="2015" name="Sci. Rep.">
        <title>Genome of the facultative scuticociliatosis pathogen Pseudocohnilembus persalinus provides insight into its virulence through horizontal gene transfer.</title>
        <authorList>
            <person name="Xiong J."/>
            <person name="Wang G."/>
            <person name="Cheng J."/>
            <person name="Tian M."/>
            <person name="Pan X."/>
            <person name="Warren A."/>
            <person name="Jiang C."/>
            <person name="Yuan D."/>
            <person name="Miao W."/>
        </authorList>
    </citation>
    <scope>NUCLEOTIDE SEQUENCE [LARGE SCALE GENOMIC DNA]</scope>
    <source>
        <strain evidence="4">36N120E</strain>
    </source>
</reference>
<comment type="similarity">
    <text evidence="1">Belongs to the PDE6D/unc-119 family.</text>
</comment>
<feature type="compositionally biased region" description="Basic and acidic residues" evidence="2">
    <location>
        <begin position="57"/>
        <end position="83"/>
    </location>
</feature>
<dbReference type="PANTHER" id="PTHR12976">
    <property type="entry name" value="RETINAL ROD RHODOPSIN-SENSITIVE CGMP 3',5'-CYCLIC PHOSPHODIESTERASE DELTA-SUBUNIT"/>
    <property type="match status" value="1"/>
</dbReference>
<evidence type="ECO:0000313" key="4">
    <source>
        <dbReference type="EMBL" id="KRX07519.1"/>
    </source>
</evidence>
<dbReference type="InParanoid" id="A0A0V0QYW7"/>
<gene>
    <name evidence="4" type="ORF">PPERSA_11068</name>
</gene>
<dbReference type="OrthoDB" id="10248777at2759"/>
<keyword evidence="5" id="KW-1185">Reference proteome</keyword>